<gene>
    <name evidence="2" type="ORF">PHACADRAFT_208690</name>
</gene>
<dbReference type="AlphaFoldDB" id="K5UYE9"/>
<dbReference type="KEGG" id="pco:PHACADRAFT_208690"/>
<sequence>MESVHHGNYPNTFAFTLNHTNIDRVPTQDYDYEFGATFIIEMYEEDSPQSEDYIPFAPPYVLGSTPEDTTMQEIQAQLPQNALALDTHWPPIPAPQLQGASTLGSPWPTAVGLDFHVRTQAHYNSDELAGGLANATPTATRAAPPSAAIAPHHGGGYTIQDNIVAPQPRYASRHIQRTQSAPPETRFGVDVPPEGPQSAPAYFVWSIAEHTPELQPQTSTGQQMQNLYRLPVPGSQDVPSFPGHHVPSCRRRQQPGTSHRHGHGMD</sequence>
<reference evidence="2 3" key="1">
    <citation type="journal article" date="2012" name="BMC Genomics">
        <title>Comparative genomics of the white-rot fungi, Phanerochaete carnosa and P. chrysosporium, to elucidate the genetic basis of the distinct wood types they colonize.</title>
        <authorList>
            <person name="Suzuki H."/>
            <person name="MacDonald J."/>
            <person name="Syed K."/>
            <person name="Salamov A."/>
            <person name="Hori C."/>
            <person name="Aerts A."/>
            <person name="Henrissat B."/>
            <person name="Wiebenga A."/>
            <person name="vanKuyk P.A."/>
            <person name="Barry K."/>
            <person name="Lindquist E."/>
            <person name="LaButti K."/>
            <person name="Lapidus A."/>
            <person name="Lucas S."/>
            <person name="Coutinho P."/>
            <person name="Gong Y."/>
            <person name="Samejima M."/>
            <person name="Mahadevan R."/>
            <person name="Abou-Zaid M."/>
            <person name="de Vries R.P."/>
            <person name="Igarashi K."/>
            <person name="Yadav J.S."/>
            <person name="Grigoriev I.V."/>
            <person name="Master E.R."/>
        </authorList>
    </citation>
    <scope>NUCLEOTIDE SEQUENCE [LARGE SCALE GENOMIC DNA]</scope>
    <source>
        <strain evidence="2 3">HHB-10118-sp</strain>
    </source>
</reference>
<dbReference type="EMBL" id="JH930472">
    <property type="protein sequence ID" value="EKM55166.1"/>
    <property type="molecule type" value="Genomic_DNA"/>
</dbReference>
<evidence type="ECO:0000313" key="2">
    <source>
        <dbReference type="EMBL" id="EKM55166.1"/>
    </source>
</evidence>
<keyword evidence="3" id="KW-1185">Reference proteome</keyword>
<dbReference type="RefSeq" id="XP_007395504.1">
    <property type="nucleotide sequence ID" value="XM_007395442.1"/>
</dbReference>
<organism evidence="2 3">
    <name type="scientific">Phanerochaete carnosa (strain HHB-10118-sp)</name>
    <name type="common">White-rot fungus</name>
    <name type="synonym">Peniophora carnosa</name>
    <dbReference type="NCBI Taxonomy" id="650164"/>
    <lineage>
        <taxon>Eukaryota</taxon>
        <taxon>Fungi</taxon>
        <taxon>Dikarya</taxon>
        <taxon>Basidiomycota</taxon>
        <taxon>Agaricomycotina</taxon>
        <taxon>Agaricomycetes</taxon>
        <taxon>Polyporales</taxon>
        <taxon>Phanerochaetaceae</taxon>
        <taxon>Phanerochaete</taxon>
    </lineage>
</organism>
<evidence type="ECO:0000256" key="1">
    <source>
        <dbReference type="SAM" id="MobiDB-lite"/>
    </source>
</evidence>
<dbReference type="HOGENOM" id="CLU_1046257_0_0_1"/>
<accession>K5UYE9</accession>
<evidence type="ECO:0000313" key="3">
    <source>
        <dbReference type="Proteomes" id="UP000008370"/>
    </source>
</evidence>
<name>K5UYE9_PHACS</name>
<feature type="region of interest" description="Disordered" evidence="1">
    <location>
        <begin position="171"/>
        <end position="195"/>
    </location>
</feature>
<feature type="region of interest" description="Disordered" evidence="1">
    <location>
        <begin position="230"/>
        <end position="266"/>
    </location>
</feature>
<feature type="compositionally biased region" description="Basic residues" evidence="1">
    <location>
        <begin position="247"/>
        <end position="266"/>
    </location>
</feature>
<dbReference type="InParanoid" id="K5UYE9"/>
<protein>
    <submittedName>
        <fullName evidence="2">Uncharacterized protein</fullName>
    </submittedName>
</protein>
<dbReference type="GeneID" id="18912778"/>
<dbReference type="Proteomes" id="UP000008370">
    <property type="component" value="Unassembled WGS sequence"/>
</dbReference>
<proteinExistence type="predicted"/>